<keyword evidence="2" id="KW-1133">Transmembrane helix</keyword>
<protein>
    <submittedName>
        <fullName evidence="4">Alphaherpesvirus glycoprotein E/Wnt and FGF inhibitory regulator</fullName>
    </submittedName>
</protein>
<feature type="compositionally biased region" description="Polar residues" evidence="1">
    <location>
        <begin position="261"/>
        <end position="276"/>
    </location>
</feature>
<dbReference type="Proteomes" id="UP001430356">
    <property type="component" value="Unassembled WGS sequence"/>
</dbReference>
<feature type="signal peptide" evidence="3">
    <location>
        <begin position="1"/>
        <end position="29"/>
    </location>
</feature>
<feature type="compositionally biased region" description="Low complexity" evidence="1">
    <location>
        <begin position="236"/>
        <end position="253"/>
    </location>
</feature>
<proteinExistence type="predicted"/>
<evidence type="ECO:0000313" key="5">
    <source>
        <dbReference type="Proteomes" id="UP001430356"/>
    </source>
</evidence>
<keyword evidence="2" id="KW-0812">Transmembrane</keyword>
<evidence type="ECO:0000256" key="3">
    <source>
        <dbReference type="SAM" id="SignalP"/>
    </source>
</evidence>
<name>A0AAW0FED0_9TRYP</name>
<sequence length="283" mass="29824">MFTASPRRARLVGYVVLATLLSLALVANAEVVVFITDATTTPSGGSDLSKLRAACATTKADAIPMYITPTTNTTPLFAAITEKGATEMYVGAMYTTVPEGSLWMWQDPDSSIVTGNAWAPGYPTGDMTLLKYAVYSSNLGSMTNVDGTKPLPVACTYGSEAPPVEEQKPDKKAFPWWAILIIVLGAVIIIAVVVVVVCCCCCRRKKNTSEYDDADADADGALADGGRSREMRATPSDSGDSSSNSSSSRSIGESDAESKANRSFTNEASKAVSTPVTKGRLDT</sequence>
<feature type="chain" id="PRO_5043979222" evidence="3">
    <location>
        <begin position="30"/>
        <end position="283"/>
    </location>
</feature>
<keyword evidence="5" id="KW-1185">Reference proteome</keyword>
<dbReference type="EMBL" id="JAECZO010000024">
    <property type="protein sequence ID" value="KAK7202047.1"/>
    <property type="molecule type" value="Genomic_DNA"/>
</dbReference>
<dbReference type="AlphaFoldDB" id="A0AAW0FED0"/>
<evidence type="ECO:0000256" key="2">
    <source>
        <dbReference type="SAM" id="Phobius"/>
    </source>
</evidence>
<feature type="transmembrane region" description="Helical" evidence="2">
    <location>
        <begin position="176"/>
        <end position="202"/>
    </location>
</feature>
<keyword evidence="3" id="KW-0732">Signal</keyword>
<feature type="region of interest" description="Disordered" evidence="1">
    <location>
        <begin position="211"/>
        <end position="283"/>
    </location>
</feature>
<accession>A0AAW0FED0</accession>
<evidence type="ECO:0000313" key="4">
    <source>
        <dbReference type="EMBL" id="KAK7202047.1"/>
    </source>
</evidence>
<comment type="caution">
    <text evidence="4">The sequence shown here is derived from an EMBL/GenBank/DDBJ whole genome shotgun (WGS) entry which is preliminary data.</text>
</comment>
<dbReference type="SUPFAM" id="SSF56436">
    <property type="entry name" value="C-type lectin-like"/>
    <property type="match status" value="1"/>
</dbReference>
<reference evidence="4 5" key="1">
    <citation type="journal article" date="2021" name="MBio">
        <title>A New Model Trypanosomatid, Novymonas esmeraldas: Genomic Perception of Its 'Candidatus Pandoraea novymonadis' Endosymbiont.</title>
        <authorList>
            <person name="Zakharova A."/>
            <person name="Saura A."/>
            <person name="Butenko A."/>
            <person name="Podesvova L."/>
            <person name="Warmusova S."/>
            <person name="Kostygov A.Y."/>
            <person name="Nenarokova A."/>
            <person name="Lukes J."/>
            <person name="Opperdoes F.R."/>
            <person name="Yurchenko V."/>
        </authorList>
    </citation>
    <scope>NUCLEOTIDE SEQUENCE [LARGE SCALE GENOMIC DNA]</scope>
    <source>
        <strain evidence="4 5">E262AT.01</strain>
    </source>
</reference>
<gene>
    <name evidence="4" type="ORF">NESM_000273300</name>
</gene>
<dbReference type="InterPro" id="IPR016187">
    <property type="entry name" value="CTDL_fold"/>
</dbReference>
<keyword evidence="2" id="KW-0472">Membrane</keyword>
<evidence type="ECO:0000256" key="1">
    <source>
        <dbReference type="SAM" id="MobiDB-lite"/>
    </source>
</evidence>
<organism evidence="4 5">
    <name type="scientific">Novymonas esmeraldas</name>
    <dbReference type="NCBI Taxonomy" id="1808958"/>
    <lineage>
        <taxon>Eukaryota</taxon>
        <taxon>Discoba</taxon>
        <taxon>Euglenozoa</taxon>
        <taxon>Kinetoplastea</taxon>
        <taxon>Metakinetoplastina</taxon>
        <taxon>Trypanosomatida</taxon>
        <taxon>Trypanosomatidae</taxon>
        <taxon>Novymonas</taxon>
    </lineage>
</organism>